<dbReference type="InterPro" id="IPR011761">
    <property type="entry name" value="ATP-grasp"/>
</dbReference>
<evidence type="ECO:0000313" key="3">
    <source>
        <dbReference type="EMBL" id="CAK8989505.1"/>
    </source>
</evidence>
<evidence type="ECO:0000256" key="1">
    <source>
        <dbReference type="PROSITE-ProRule" id="PRU00409"/>
    </source>
</evidence>
<dbReference type="PROSITE" id="PS50975">
    <property type="entry name" value="ATP_GRASP"/>
    <property type="match status" value="1"/>
</dbReference>
<keyword evidence="4" id="KW-1185">Reference proteome</keyword>
<gene>
    <name evidence="3" type="ORF">SCF082_LOCUS1836</name>
</gene>
<reference evidence="3 4" key="1">
    <citation type="submission" date="2024-02" db="EMBL/GenBank/DDBJ databases">
        <authorList>
            <person name="Chen Y."/>
            <person name="Shah S."/>
            <person name="Dougan E. K."/>
            <person name="Thang M."/>
            <person name="Chan C."/>
        </authorList>
    </citation>
    <scope>NUCLEOTIDE SEQUENCE [LARGE SCALE GENOMIC DNA]</scope>
</reference>
<keyword evidence="1" id="KW-0067">ATP-binding</keyword>
<name>A0ABP0HHE6_9DINO</name>
<protein>
    <submittedName>
        <fullName evidence="3">Pumilio-like 3</fullName>
    </submittedName>
</protein>
<dbReference type="Gene3D" id="3.30.470.20">
    <property type="entry name" value="ATP-grasp fold, B domain"/>
    <property type="match status" value="1"/>
</dbReference>
<organism evidence="3 4">
    <name type="scientific">Durusdinium trenchii</name>
    <dbReference type="NCBI Taxonomy" id="1381693"/>
    <lineage>
        <taxon>Eukaryota</taxon>
        <taxon>Sar</taxon>
        <taxon>Alveolata</taxon>
        <taxon>Dinophyceae</taxon>
        <taxon>Suessiales</taxon>
        <taxon>Symbiodiniaceae</taxon>
        <taxon>Durusdinium</taxon>
    </lineage>
</organism>
<dbReference type="EMBL" id="CAXAMM010000894">
    <property type="protein sequence ID" value="CAK8989505.1"/>
    <property type="molecule type" value="Genomic_DNA"/>
</dbReference>
<feature type="domain" description="ATP-grasp" evidence="2">
    <location>
        <begin position="136"/>
        <end position="323"/>
    </location>
</feature>
<keyword evidence="1" id="KW-0547">Nucleotide-binding</keyword>
<proteinExistence type="predicted"/>
<sequence length="323" mass="36181">MGQNASCFKGGELDVLEFCHSHRLSVVSLASNASSASNCSEDDINNRSCGFLGNQELKRFQWVPPKGWDHHARLLRVSARNSLIWDGSTPVPVAPAKSLSWLLPCSDKMALRIAKLQEKLRSSGWKIVTSPVHIIQSLGNKAQFPVYAAKIGMLSFLPCHFSSPEMAAYPCVLKPAKGEYGKNTYICHSKEEVYQVSPEFSTAKWVLQELVPGNVEFSVSLLVLHGSIVDVIGMKYVYDKSIYIWPKVTELHRHLCDVPVQHTAVMARFLAEYDGIVNFNYKQRPDGRICIFEVNTRIGADLACDAPRERARELFQLLDKLRG</sequence>
<comment type="caution">
    <text evidence="3">The sequence shown here is derived from an EMBL/GenBank/DDBJ whole genome shotgun (WGS) entry which is preliminary data.</text>
</comment>
<dbReference type="SUPFAM" id="SSF56059">
    <property type="entry name" value="Glutathione synthetase ATP-binding domain-like"/>
    <property type="match status" value="1"/>
</dbReference>
<evidence type="ECO:0000313" key="4">
    <source>
        <dbReference type="Proteomes" id="UP001642464"/>
    </source>
</evidence>
<dbReference type="Proteomes" id="UP001642464">
    <property type="component" value="Unassembled WGS sequence"/>
</dbReference>
<evidence type="ECO:0000259" key="2">
    <source>
        <dbReference type="PROSITE" id="PS50975"/>
    </source>
</evidence>
<accession>A0ABP0HHE6</accession>